<proteinExistence type="predicted"/>
<evidence type="ECO:0000313" key="2">
    <source>
        <dbReference type="EMBL" id="JAR87321.1"/>
    </source>
</evidence>
<dbReference type="EMBL" id="GEIB01000635">
    <property type="protein sequence ID" value="JAR87321.1"/>
    <property type="molecule type" value="Transcribed_RNA"/>
</dbReference>
<name>A0A147B974_9ACAR</name>
<dbReference type="AlphaFoldDB" id="A0A147B974"/>
<accession>A0A147B974</accession>
<evidence type="ECO:0000256" key="1">
    <source>
        <dbReference type="SAM" id="MobiDB-lite"/>
    </source>
</evidence>
<feature type="non-terminal residue" evidence="2">
    <location>
        <position position="1"/>
    </location>
</feature>
<protein>
    <submittedName>
        <fullName evidence="2">Ebna2 binding protein p100</fullName>
    </submittedName>
</protein>
<feature type="non-terminal residue" evidence="2">
    <location>
        <position position="189"/>
    </location>
</feature>
<sequence length="189" mass="21464">ARKTFKKWSRKTATAGPQNRRRGKKRQVLRFPPHNWRKRGKSPRHLVAKLLRVVLRDVPVAPQVPPLSLGTLLRLPVLLEQVLQALLPSGLHQQKAVLQELLGHVRFRAFGHQSHIVLVAHSELHIELQCRALYLGHERLTAVCCLFRVLGEHDACQGVFFSKRLQVPETVERQRGQACAVHCLPIAVV</sequence>
<feature type="compositionally biased region" description="Basic residues" evidence="1">
    <location>
        <begin position="1"/>
        <end position="10"/>
    </location>
</feature>
<organism evidence="2">
    <name type="scientific">Alectorobius mimon</name>
    <dbReference type="NCBI Taxonomy" id="360319"/>
    <lineage>
        <taxon>Eukaryota</taxon>
        <taxon>Metazoa</taxon>
        <taxon>Ecdysozoa</taxon>
        <taxon>Arthropoda</taxon>
        <taxon>Chelicerata</taxon>
        <taxon>Arachnida</taxon>
        <taxon>Acari</taxon>
        <taxon>Parasitiformes</taxon>
        <taxon>Ixodida</taxon>
        <taxon>Ixodoidea</taxon>
        <taxon>Argasidae</taxon>
        <taxon>Ornithodorinae</taxon>
        <taxon>Alectorobius</taxon>
    </lineage>
</organism>
<feature type="region of interest" description="Disordered" evidence="1">
    <location>
        <begin position="1"/>
        <end position="26"/>
    </location>
</feature>
<reference evidence="2" key="1">
    <citation type="submission" date="2016-03" db="EMBL/GenBank/DDBJ databases">
        <title>Gut transcriptome analysis on engorged females of Ornithodoros mimon (Acari: Argasidae) and phylogenetic inferences of soft ticks.</title>
        <authorList>
            <person name="Landulfo G.A."/>
            <person name="Giovanni D."/>
            <person name="Carvalho E."/>
            <person name="Junqueira-de-Azevedo I."/>
            <person name="Patane J."/>
            <person name="Mendoca R."/>
            <person name="Barros-Battesti D."/>
        </authorList>
    </citation>
    <scope>NUCLEOTIDE SEQUENCE</scope>
    <source>
        <strain evidence="2">Females</strain>
        <tissue evidence="2">Gut</tissue>
    </source>
</reference>